<evidence type="ECO:0000313" key="4">
    <source>
        <dbReference type="Proteomes" id="UP000008909"/>
    </source>
</evidence>
<dbReference type="InterPro" id="IPR036116">
    <property type="entry name" value="FN3_sf"/>
</dbReference>
<dbReference type="SMART" id="SM00060">
    <property type="entry name" value="FN3"/>
    <property type="match status" value="3"/>
</dbReference>
<feature type="compositionally biased region" description="Polar residues" evidence="1">
    <location>
        <begin position="1413"/>
        <end position="1422"/>
    </location>
</feature>
<feature type="region of interest" description="Disordered" evidence="1">
    <location>
        <begin position="57"/>
        <end position="83"/>
    </location>
</feature>
<reference evidence="3" key="1">
    <citation type="journal article" date="2011" name="Genome Biol.">
        <title>The draft genome of the carcinogenic human liver fluke Clonorchis sinensis.</title>
        <authorList>
            <person name="Wang X."/>
            <person name="Chen W."/>
            <person name="Huang Y."/>
            <person name="Sun J."/>
            <person name="Men J."/>
            <person name="Liu H."/>
            <person name="Luo F."/>
            <person name="Guo L."/>
            <person name="Lv X."/>
            <person name="Deng C."/>
            <person name="Zhou C."/>
            <person name="Fan Y."/>
            <person name="Li X."/>
            <person name="Huang L."/>
            <person name="Hu Y."/>
            <person name="Liang C."/>
            <person name="Hu X."/>
            <person name="Xu J."/>
            <person name="Yu X."/>
        </authorList>
    </citation>
    <scope>NUCLEOTIDE SEQUENCE [LARGE SCALE GENOMIC DNA]</scope>
    <source>
        <strain evidence="3">Henan</strain>
    </source>
</reference>
<feature type="region of interest" description="Disordered" evidence="1">
    <location>
        <begin position="1406"/>
        <end position="1504"/>
    </location>
</feature>
<dbReference type="Proteomes" id="UP000008909">
    <property type="component" value="Unassembled WGS sequence"/>
</dbReference>
<feature type="compositionally biased region" description="Basic and acidic residues" evidence="1">
    <location>
        <begin position="740"/>
        <end position="750"/>
    </location>
</feature>
<organism evidence="3 4">
    <name type="scientific">Clonorchis sinensis</name>
    <name type="common">Chinese liver fluke</name>
    <dbReference type="NCBI Taxonomy" id="79923"/>
    <lineage>
        <taxon>Eukaryota</taxon>
        <taxon>Metazoa</taxon>
        <taxon>Spiralia</taxon>
        <taxon>Lophotrochozoa</taxon>
        <taxon>Platyhelminthes</taxon>
        <taxon>Trematoda</taxon>
        <taxon>Digenea</taxon>
        <taxon>Opisthorchiida</taxon>
        <taxon>Opisthorchiata</taxon>
        <taxon>Opisthorchiidae</taxon>
        <taxon>Clonorchis</taxon>
    </lineage>
</organism>
<proteinExistence type="predicted"/>
<dbReference type="InterPro" id="IPR052160">
    <property type="entry name" value="Gypsy_RT_Integrase-like"/>
</dbReference>
<accession>G7YM76</accession>
<feature type="region of interest" description="Disordered" evidence="1">
    <location>
        <begin position="1543"/>
        <end position="1564"/>
    </location>
</feature>
<evidence type="ECO:0000313" key="3">
    <source>
        <dbReference type="EMBL" id="GAA54057.1"/>
    </source>
</evidence>
<feature type="compositionally biased region" description="Basic and acidic residues" evidence="1">
    <location>
        <begin position="1432"/>
        <end position="1455"/>
    </location>
</feature>
<gene>
    <name evidence="3" type="ORF">CLF_112029</name>
</gene>
<evidence type="ECO:0000259" key="2">
    <source>
        <dbReference type="PROSITE" id="PS50853"/>
    </source>
</evidence>
<name>G7YM76_CLOSI</name>
<evidence type="ECO:0000256" key="1">
    <source>
        <dbReference type="SAM" id="MobiDB-lite"/>
    </source>
</evidence>
<keyword evidence="4" id="KW-1185">Reference proteome</keyword>
<dbReference type="EMBL" id="DF143702">
    <property type="protein sequence ID" value="GAA54057.1"/>
    <property type="molecule type" value="Genomic_DNA"/>
</dbReference>
<dbReference type="InterPro" id="IPR036397">
    <property type="entry name" value="RNaseH_sf"/>
</dbReference>
<feature type="compositionally biased region" description="Basic residues" evidence="1">
    <location>
        <begin position="1484"/>
        <end position="1500"/>
    </location>
</feature>
<dbReference type="Pfam" id="PF17921">
    <property type="entry name" value="Integrase_H2C2"/>
    <property type="match status" value="1"/>
</dbReference>
<dbReference type="InterPro" id="IPR012337">
    <property type="entry name" value="RNaseH-like_sf"/>
</dbReference>
<dbReference type="PROSITE" id="PS50853">
    <property type="entry name" value="FN3"/>
    <property type="match status" value="2"/>
</dbReference>
<dbReference type="SUPFAM" id="SSF49265">
    <property type="entry name" value="Fibronectin type III"/>
    <property type="match status" value="3"/>
</dbReference>
<feature type="domain" description="Fibronectin type-III" evidence="2">
    <location>
        <begin position="1070"/>
        <end position="1166"/>
    </location>
</feature>
<protein>
    <submittedName>
        <fullName evidence="3">Gypsy retrotransposon integrase-like protein 1</fullName>
    </submittedName>
</protein>
<feature type="region of interest" description="Disordered" evidence="1">
    <location>
        <begin position="735"/>
        <end position="756"/>
    </location>
</feature>
<reference key="2">
    <citation type="submission" date="2011-10" db="EMBL/GenBank/DDBJ databases">
        <title>The genome and transcriptome sequence of Clonorchis sinensis provide insights into the carcinogenic liver fluke.</title>
        <authorList>
            <person name="Wang X."/>
            <person name="Huang Y."/>
            <person name="Chen W."/>
            <person name="Liu H."/>
            <person name="Guo L."/>
            <person name="Chen Y."/>
            <person name="Luo F."/>
            <person name="Zhou W."/>
            <person name="Sun J."/>
            <person name="Mao Q."/>
            <person name="Liang P."/>
            <person name="Zhou C."/>
            <person name="Tian Y."/>
            <person name="Men J."/>
            <person name="Lv X."/>
            <person name="Huang L."/>
            <person name="Zhou J."/>
            <person name="Hu Y."/>
            <person name="Li R."/>
            <person name="Zhang F."/>
            <person name="Lei H."/>
            <person name="Li X."/>
            <person name="Hu X."/>
            <person name="Liang C."/>
            <person name="Xu J."/>
            <person name="Wu Z."/>
            <person name="Yu X."/>
        </authorList>
    </citation>
    <scope>NUCLEOTIDE SEQUENCE</scope>
    <source>
        <strain>Henan</strain>
    </source>
</reference>
<feature type="domain" description="Fibronectin type-III" evidence="2">
    <location>
        <begin position="785"/>
        <end position="881"/>
    </location>
</feature>
<feature type="compositionally biased region" description="Basic and acidic residues" evidence="1">
    <location>
        <begin position="1366"/>
        <end position="1375"/>
    </location>
</feature>
<dbReference type="Gene3D" id="3.30.420.10">
    <property type="entry name" value="Ribonuclease H-like superfamily/Ribonuclease H"/>
    <property type="match status" value="1"/>
</dbReference>
<sequence length="1829" mass="206214">MVVTFYKLWLFSDISDNSQSCVSGNSWVTKTGYSIQEGSNKRTTASINENVKRRDQINGPRSSTALEDFTENNEGESSKLEDRETTSLASSLAEHCFSDPVKCTKWISAKQGNRETNLIFDGLFLDDELQTIPAGIEDIFCPTSKCRKHVEKSNGRLSDRREKWAEHFKQLIDTTHTGEWNASLSHPPEQEIECNICQLECEKAPGPSGLYPVHLNEDVGPRFTHLTKLVGAIGGEEKRPAKWSTYILISIFIMGKRSRCDNHRGTGLVAVAPRVLPVLSFKGCLNKAIDKLPDVRIFVSNVKGSTAQHIEWTSKPMYPRGCDLRYRLTRYAKQLSTQKISQTFVIIQNITTENLLPETTYVYIAIVYSQKLGFHFRKSTNLTARTNRRSTTIAIRGVKPGNGFVKIKWNKISLGANVQVRVIDSKSEFIVKGTRISNRIENLTACTAYSLWIELMNGKTEINRLWLGNVTTKYPGWGCSDLSGGLVAAGLDTVRKNGTAVRPRRMYGTAGCTKTYDLLRQRAYWPGMRSEVMDYVVSCKRCQLMKGDTTGATHPMEPIPVSEIGELWSVDVMGPFPVTTSGNQYIVIMTEHLSRWIEAAAVPNQRATTISGVPTTGKSPFMLMYGRHPRLPVDQEIGLWPTTRLSPEELDEERRKARENLTAVQARTRQKTASGKARSFPIGAKVKWKDHQNPGRSGFGSRKLGSRWQGPFVVTDRRGNVYTIQDVRGSKRVNGTQLRKWHDTPEERPSRPAAGADLTEAHYDGIRFRISLSHRVKPTYPVLKSPDGFTVEQLENRMGHRLQWFPISTNLSLTCQLSYRVTRIARIRDNTEEKHFTLVATQLNLFDLQPNVRYFYKVQVVLNSVHYGRYSDSIRIDTPPTISGSEYKVIIGFSDPPENSPPSSVKSSGIKVVTQASECRIRNEHGLNQRVTQKGNVNIDEPYETTELVISSLQASSSSKEPSKPLEPHVSLTDGGLVVQWTGRLNPAEQINKVQILCVNDGELVQKIMPATALQLVVNMSPIQWDLRVLFAVENFVGLSPFISVSVPKLPGAICNPQQAEHRLAYLLYAPSIPKDLRMRSFKNTLAHSLIWNPVSSCCNTVYRVETVVHNRAGTVSKHYTETHQTELHVNDVRAETTYKYRVQSMNANNGTSDFSSWIIFRTPGLPTVRFSVQVYPGHRGTMIISWAHEMYKLHQVWQLVFILLEAERQAVFHVSPCAKRHTVRIKSPWNFVRIYAAAQNAVGLSSFYPAKFVSCHQLSDPTHPNMEARNIILLQRMSLCISGNNDGRAKVSAATILEFTSDIEFLQRFSDALSVSFVKYLVKRQAYDSGASHKNIFKVVCHTHQGEDTKKDSNLIKPFGRCNRKELRGSDKSRQRNSLPKRVPSPLYPGSVRCEQGDLALRCDDRDRPGVSNGQAQQTFSIKKARRKIKHTPEDLPREARKMGPSNSREEARNKLPVGDRASSLRVSPKRIFLGDPAQRTSGPKRHHSAPSRPVHSRKPKEPNERILFENLKTATNPCVQKLAVRMLNAATVSIFHNEGKNRVSKQQSLHRLDSHGAHYPPHKRTADSYSVFRAASKTVRAEGFCILVDDRFPQLDFALRYHSCICFFHALWIRISLCGTVLFLGVICRCPPQSPPEEELFLVQTNEQKPSSYNFTDILPAAIVNKMSSHSPDIELVTTNPTSYQQRMTPPCLFSFVIDGIMRRTLDGLQNTGVQLVADQSEAQAQLNRLTTIIPSFGMRLALSKCKVMLQNVQSMNISLKIQRESLEIVEIVSFFPDCLIERLETSQCTGIERANDLKEVILRTTEMCSDTEFKLNQNRKRAKSPI</sequence>
<feature type="region of interest" description="Disordered" evidence="1">
    <location>
        <begin position="1366"/>
        <end position="1392"/>
    </location>
</feature>
<dbReference type="CDD" id="cd00063">
    <property type="entry name" value="FN3"/>
    <property type="match status" value="1"/>
</dbReference>
<dbReference type="PANTHER" id="PTHR47266">
    <property type="entry name" value="ENDONUCLEASE-RELATED"/>
    <property type="match status" value="1"/>
</dbReference>
<dbReference type="Gene3D" id="1.10.340.70">
    <property type="match status" value="1"/>
</dbReference>
<dbReference type="SUPFAM" id="SSF53098">
    <property type="entry name" value="Ribonuclease H-like"/>
    <property type="match status" value="1"/>
</dbReference>
<dbReference type="InterPro" id="IPR013783">
    <property type="entry name" value="Ig-like_fold"/>
</dbReference>
<dbReference type="InterPro" id="IPR003961">
    <property type="entry name" value="FN3_dom"/>
</dbReference>
<dbReference type="InterPro" id="IPR041588">
    <property type="entry name" value="Integrase_H2C2"/>
</dbReference>
<dbReference type="Gene3D" id="2.60.40.10">
    <property type="entry name" value="Immunoglobulins"/>
    <property type="match status" value="1"/>
</dbReference>
<dbReference type="GO" id="GO:0003676">
    <property type="term" value="F:nucleic acid binding"/>
    <property type="evidence" value="ECO:0007669"/>
    <property type="project" value="InterPro"/>
</dbReference>
<feature type="non-terminal residue" evidence="3">
    <location>
        <position position="1829"/>
    </location>
</feature>